<dbReference type="EMBL" id="MLYO01000045">
    <property type="protein sequence ID" value="OIK01215.1"/>
    <property type="molecule type" value="Genomic_DNA"/>
</dbReference>
<dbReference type="Proteomes" id="UP000179642">
    <property type="component" value="Unassembled WGS sequence"/>
</dbReference>
<keyword evidence="3" id="KW-1185">Reference proteome</keyword>
<sequence>MTVTAAAFDVIRVYRRLPEKTSAEENTSVERNFGFVVVSRAIVVTLAFIVAGMLWNFENDEHWTESKVVQATEDIAADMERGGDAPTDAGSFKSLVDQEVQGSRSNGLGLTDDWATPPPGALESYVITGTEFEHQTRESRPTKYRACLVIISSRPVPNGLPTSNPASKYVHDYAIRTKVEAGGC</sequence>
<evidence type="ECO:0000313" key="2">
    <source>
        <dbReference type="EMBL" id="OIK01215.1"/>
    </source>
</evidence>
<keyword evidence="1" id="KW-1133">Transmembrane helix</keyword>
<evidence type="ECO:0000256" key="1">
    <source>
        <dbReference type="SAM" id="Phobius"/>
    </source>
</evidence>
<keyword evidence="1" id="KW-0472">Membrane</keyword>
<feature type="transmembrane region" description="Helical" evidence="1">
    <location>
        <begin position="33"/>
        <end position="57"/>
    </location>
</feature>
<dbReference type="OrthoDB" id="9907978at2"/>
<gene>
    <name evidence="2" type="ORF">BIV23_26100</name>
</gene>
<organism evidence="2 3">
    <name type="scientific">Streptomyces monashensis</name>
    <dbReference type="NCBI Taxonomy" id="1678012"/>
    <lineage>
        <taxon>Bacteria</taxon>
        <taxon>Bacillati</taxon>
        <taxon>Actinomycetota</taxon>
        <taxon>Actinomycetes</taxon>
        <taxon>Kitasatosporales</taxon>
        <taxon>Streptomycetaceae</taxon>
        <taxon>Streptomyces</taxon>
    </lineage>
</organism>
<dbReference type="RefSeq" id="WP_071383410.1">
    <property type="nucleotide sequence ID" value="NZ_MLYO01000045.1"/>
</dbReference>
<proteinExistence type="predicted"/>
<reference evidence="2 3" key="1">
    <citation type="submission" date="2016-10" db="EMBL/GenBank/DDBJ databases">
        <title>Genome sequence of Streptomyces sp. MUSC 1.</title>
        <authorList>
            <person name="Lee L.-H."/>
            <person name="Ser H.-L."/>
            <person name="Law J.W.-F."/>
        </authorList>
    </citation>
    <scope>NUCLEOTIDE SEQUENCE [LARGE SCALE GENOMIC DNA]</scope>
    <source>
        <strain evidence="2 3">MUSC 1</strain>
    </source>
</reference>
<accession>A0A1S2Q7L6</accession>
<evidence type="ECO:0000313" key="3">
    <source>
        <dbReference type="Proteomes" id="UP000179642"/>
    </source>
</evidence>
<comment type="caution">
    <text evidence="2">The sequence shown here is derived from an EMBL/GenBank/DDBJ whole genome shotgun (WGS) entry which is preliminary data.</text>
</comment>
<keyword evidence="1" id="KW-0812">Transmembrane</keyword>
<name>A0A1S2Q7L6_9ACTN</name>
<protein>
    <submittedName>
        <fullName evidence="2">Uncharacterized protein</fullName>
    </submittedName>
</protein>
<dbReference type="AlphaFoldDB" id="A0A1S2Q7L6"/>